<protein>
    <recommendedName>
        <fullName evidence="4">DUF5316 domain-containing protein</fullName>
    </recommendedName>
</protein>
<evidence type="ECO:0000313" key="3">
    <source>
        <dbReference type="Proteomes" id="UP001256827"/>
    </source>
</evidence>
<feature type="transmembrane region" description="Helical" evidence="1">
    <location>
        <begin position="32"/>
        <end position="53"/>
    </location>
</feature>
<organism evidence="2 3">
    <name type="scientific">Brevibacillus brevis</name>
    <name type="common">Bacillus brevis</name>
    <dbReference type="NCBI Taxonomy" id="1393"/>
    <lineage>
        <taxon>Bacteria</taxon>
        <taxon>Bacillati</taxon>
        <taxon>Bacillota</taxon>
        <taxon>Bacilli</taxon>
        <taxon>Bacillales</taxon>
        <taxon>Paenibacillaceae</taxon>
        <taxon>Brevibacillus</taxon>
    </lineage>
</organism>
<dbReference type="EMBL" id="CP134050">
    <property type="protein sequence ID" value="WNC13153.1"/>
    <property type="molecule type" value="Genomic_DNA"/>
</dbReference>
<proteinExistence type="predicted"/>
<evidence type="ECO:0000256" key="1">
    <source>
        <dbReference type="SAM" id="Phobius"/>
    </source>
</evidence>
<keyword evidence="1" id="KW-0812">Transmembrane</keyword>
<evidence type="ECO:0000313" key="2">
    <source>
        <dbReference type="EMBL" id="WNC13153.1"/>
    </source>
</evidence>
<reference evidence="2 3" key="1">
    <citation type="submission" date="2023-09" db="EMBL/GenBank/DDBJ databases">
        <title>Complete Genome and Methylome dissection of Bacillus brevis NEB573 original source of BbsI restriction endonuclease.</title>
        <authorList>
            <person name="Fomenkov A."/>
            <person name="Roberts R.D."/>
        </authorList>
    </citation>
    <scope>NUCLEOTIDE SEQUENCE [LARGE SCALE GENOMIC DNA]</scope>
    <source>
        <strain evidence="2 3">NEB573</strain>
    </source>
</reference>
<dbReference type="RefSeq" id="WP_310764641.1">
    <property type="nucleotide sequence ID" value="NZ_CP134050.1"/>
</dbReference>
<gene>
    <name evidence="2" type="ORF">RGB73_20865</name>
</gene>
<keyword evidence="1" id="KW-0472">Membrane</keyword>
<accession>A0ABY9T402</accession>
<evidence type="ECO:0008006" key="4">
    <source>
        <dbReference type="Google" id="ProtNLM"/>
    </source>
</evidence>
<name>A0ABY9T402_BREBE</name>
<dbReference type="Proteomes" id="UP001256827">
    <property type="component" value="Chromosome"/>
</dbReference>
<keyword evidence="1" id="KW-1133">Transmembrane helix</keyword>
<feature type="transmembrane region" description="Helical" evidence="1">
    <location>
        <begin position="74"/>
        <end position="94"/>
    </location>
</feature>
<keyword evidence="3" id="KW-1185">Reference proteome</keyword>
<sequence>MKKSLVTGVILQCLLWIIGLLRNNLELVETLSFYLLGICVLFAAMISFSAMLPDTQAAYYANHAKERSSNKSRMRWMVHLLCVALPSLAVYLLMANDLL</sequence>